<dbReference type="RefSeq" id="WP_079547276.1">
    <property type="nucleotide sequence ID" value="NZ_CP117826.1"/>
</dbReference>
<dbReference type="PANTHER" id="PTHR46558:SF11">
    <property type="entry name" value="HTH-TYPE TRANSCRIPTIONAL REGULATOR XRE"/>
    <property type="match status" value="1"/>
</dbReference>
<dbReference type="SMART" id="SM00530">
    <property type="entry name" value="HTH_XRE"/>
    <property type="match status" value="1"/>
</dbReference>
<dbReference type="CDD" id="cd00093">
    <property type="entry name" value="HTH_XRE"/>
    <property type="match status" value="1"/>
</dbReference>
<protein>
    <submittedName>
        <fullName evidence="3">Helix-turn-helix transcriptional regulator</fullName>
    </submittedName>
</protein>
<name>A0AAU8A9Q3_9FIRM</name>
<dbReference type="PROSITE" id="PS50943">
    <property type="entry name" value="HTH_CROC1"/>
    <property type="match status" value="1"/>
</dbReference>
<dbReference type="AlphaFoldDB" id="A0AAU8A9Q3"/>
<dbReference type="Pfam" id="PF01381">
    <property type="entry name" value="HTH_3"/>
    <property type="match status" value="1"/>
</dbReference>
<dbReference type="Gene3D" id="1.10.260.40">
    <property type="entry name" value="lambda repressor-like DNA-binding domains"/>
    <property type="match status" value="1"/>
</dbReference>
<evidence type="ECO:0000313" key="3">
    <source>
        <dbReference type="EMBL" id="XCC62933.1"/>
    </source>
</evidence>
<dbReference type="EMBL" id="CP117826">
    <property type="protein sequence ID" value="XCC62933.1"/>
    <property type="molecule type" value="Genomic_DNA"/>
</dbReference>
<evidence type="ECO:0000259" key="2">
    <source>
        <dbReference type="PROSITE" id="PS50943"/>
    </source>
</evidence>
<gene>
    <name evidence="3" type="ORF">PUP29_03170</name>
</gene>
<organism evidence="3">
    <name type="scientific">Christensenella massiliensis</name>
    <dbReference type="NCBI Taxonomy" id="1805714"/>
    <lineage>
        <taxon>Bacteria</taxon>
        <taxon>Bacillati</taxon>
        <taxon>Bacillota</taxon>
        <taxon>Clostridia</taxon>
        <taxon>Christensenellales</taxon>
        <taxon>Christensenellaceae</taxon>
        <taxon>Christensenella</taxon>
    </lineage>
</organism>
<proteinExistence type="predicted"/>
<sequence length="96" mass="11229">MNQLNERLKELRKNHNLTQQQVAERLGISKSMVSSYEVTHRLPSYKILLKFAHLYHTSTDYLLGYSKEPSINVKGLSDDDVRIVTELVERLRKDDI</sequence>
<dbReference type="GO" id="GO:0003677">
    <property type="term" value="F:DNA binding"/>
    <property type="evidence" value="ECO:0007669"/>
    <property type="project" value="UniProtKB-KW"/>
</dbReference>
<evidence type="ECO:0000256" key="1">
    <source>
        <dbReference type="ARBA" id="ARBA00023125"/>
    </source>
</evidence>
<accession>A0AAU8A9Q3</accession>
<feature type="domain" description="HTH cro/C1-type" evidence="2">
    <location>
        <begin position="8"/>
        <end position="62"/>
    </location>
</feature>
<dbReference type="SUPFAM" id="SSF47413">
    <property type="entry name" value="lambda repressor-like DNA-binding domains"/>
    <property type="match status" value="1"/>
</dbReference>
<keyword evidence="1" id="KW-0238">DNA-binding</keyword>
<dbReference type="InterPro" id="IPR001387">
    <property type="entry name" value="Cro/C1-type_HTH"/>
</dbReference>
<reference evidence="3" key="1">
    <citation type="submission" date="2023-02" db="EMBL/GenBank/DDBJ databases">
        <title>Gut commensal Christensenella minuta modulates host metabolism via a new class of secondary bile acids.</title>
        <authorList>
            <person name="Liu C."/>
        </authorList>
    </citation>
    <scope>NUCLEOTIDE SEQUENCE</scope>
    <source>
        <strain evidence="3">CA70</strain>
    </source>
</reference>
<dbReference type="InterPro" id="IPR010982">
    <property type="entry name" value="Lambda_DNA-bd_dom_sf"/>
</dbReference>
<dbReference type="PANTHER" id="PTHR46558">
    <property type="entry name" value="TRACRIPTIONAL REGULATORY PROTEIN-RELATED-RELATED"/>
    <property type="match status" value="1"/>
</dbReference>